<dbReference type="PANTHER" id="PTHR42852">
    <property type="entry name" value="THIOL:DISULFIDE INTERCHANGE PROTEIN DSBE"/>
    <property type="match status" value="1"/>
</dbReference>
<dbReference type="PROSITE" id="PS00194">
    <property type="entry name" value="THIOREDOXIN_1"/>
    <property type="match status" value="1"/>
</dbReference>
<feature type="chain" id="PRO_5021763048" evidence="4">
    <location>
        <begin position="20"/>
        <end position="166"/>
    </location>
</feature>
<evidence type="ECO:0000313" key="6">
    <source>
        <dbReference type="EMBL" id="QDU86136.1"/>
    </source>
</evidence>
<dbReference type="PANTHER" id="PTHR42852:SF13">
    <property type="entry name" value="PROTEIN DIPZ"/>
    <property type="match status" value="1"/>
</dbReference>
<proteinExistence type="predicted"/>
<protein>
    <submittedName>
        <fullName evidence="6">Soluble secreted antigen MPT53</fullName>
    </submittedName>
</protein>
<keyword evidence="2" id="KW-0201">Cytochrome c-type biogenesis</keyword>
<accession>A0A518D3T6</accession>
<dbReference type="AlphaFoldDB" id="A0A518D3T6"/>
<keyword evidence="4" id="KW-0732">Signal</keyword>
<dbReference type="PROSITE" id="PS51257">
    <property type="entry name" value="PROKAR_LIPOPROTEIN"/>
    <property type="match status" value="1"/>
</dbReference>
<feature type="domain" description="Thioredoxin" evidence="5">
    <location>
        <begin position="30"/>
        <end position="166"/>
    </location>
</feature>
<dbReference type="CDD" id="cd02966">
    <property type="entry name" value="TlpA_like_family"/>
    <property type="match status" value="1"/>
</dbReference>
<evidence type="ECO:0000256" key="1">
    <source>
        <dbReference type="ARBA" id="ARBA00004196"/>
    </source>
</evidence>
<dbReference type="Gene3D" id="3.40.30.10">
    <property type="entry name" value="Glutaredoxin"/>
    <property type="match status" value="1"/>
</dbReference>
<feature type="signal peptide" evidence="4">
    <location>
        <begin position="1"/>
        <end position="19"/>
    </location>
</feature>
<sequence length="166" mass="17511" precursor="true">MFRSIITATALVIGLAACASTPTGDAATVPTHLDVRADWTLVDQRGTVHPTGEYLAAGEPVVLVFWQTWCGSCVAEAPRVQDVHKSRPNLHVFGVVSGSERDVDAADVQATALRLGLTYPQVLDRDLSLTSALAIQGTPTVVVLGADGTVLYHAHQLPDDWTALGG</sequence>
<dbReference type="InterPro" id="IPR013766">
    <property type="entry name" value="Thioredoxin_domain"/>
</dbReference>
<dbReference type="SUPFAM" id="SSF52833">
    <property type="entry name" value="Thioredoxin-like"/>
    <property type="match status" value="1"/>
</dbReference>
<evidence type="ECO:0000259" key="5">
    <source>
        <dbReference type="PROSITE" id="PS51352"/>
    </source>
</evidence>
<dbReference type="InterPro" id="IPR050553">
    <property type="entry name" value="Thioredoxin_ResA/DsbE_sf"/>
</dbReference>
<keyword evidence="3" id="KW-0676">Redox-active center</keyword>
<gene>
    <name evidence="6" type="ORF">Pla163_32850</name>
</gene>
<dbReference type="Proteomes" id="UP000319342">
    <property type="component" value="Chromosome"/>
</dbReference>
<evidence type="ECO:0000256" key="2">
    <source>
        <dbReference type="ARBA" id="ARBA00022748"/>
    </source>
</evidence>
<dbReference type="RefSeq" id="WP_145190816.1">
    <property type="nucleotide sequence ID" value="NZ_CP036290.1"/>
</dbReference>
<dbReference type="OrthoDB" id="288837at2"/>
<dbReference type="InterPro" id="IPR036249">
    <property type="entry name" value="Thioredoxin-like_sf"/>
</dbReference>
<dbReference type="PROSITE" id="PS51352">
    <property type="entry name" value="THIOREDOXIN_2"/>
    <property type="match status" value="1"/>
</dbReference>
<dbReference type="GO" id="GO:0017004">
    <property type="term" value="P:cytochrome complex assembly"/>
    <property type="evidence" value="ECO:0007669"/>
    <property type="project" value="UniProtKB-KW"/>
</dbReference>
<evidence type="ECO:0000256" key="4">
    <source>
        <dbReference type="SAM" id="SignalP"/>
    </source>
</evidence>
<dbReference type="GO" id="GO:0016491">
    <property type="term" value="F:oxidoreductase activity"/>
    <property type="evidence" value="ECO:0007669"/>
    <property type="project" value="InterPro"/>
</dbReference>
<keyword evidence="7" id="KW-1185">Reference proteome</keyword>
<evidence type="ECO:0000256" key="3">
    <source>
        <dbReference type="ARBA" id="ARBA00023284"/>
    </source>
</evidence>
<comment type="subcellular location">
    <subcellularLocation>
        <location evidence="1">Cell envelope</location>
    </subcellularLocation>
</comment>
<name>A0A518D3T6_9BACT</name>
<dbReference type="EMBL" id="CP036290">
    <property type="protein sequence ID" value="QDU86136.1"/>
    <property type="molecule type" value="Genomic_DNA"/>
</dbReference>
<dbReference type="GO" id="GO:0030313">
    <property type="term" value="C:cell envelope"/>
    <property type="evidence" value="ECO:0007669"/>
    <property type="project" value="UniProtKB-SubCell"/>
</dbReference>
<organism evidence="6 7">
    <name type="scientific">Rohdeia mirabilis</name>
    <dbReference type="NCBI Taxonomy" id="2528008"/>
    <lineage>
        <taxon>Bacteria</taxon>
        <taxon>Pseudomonadati</taxon>
        <taxon>Planctomycetota</taxon>
        <taxon>Planctomycetia</taxon>
        <taxon>Planctomycetia incertae sedis</taxon>
        <taxon>Rohdeia</taxon>
    </lineage>
</organism>
<evidence type="ECO:0000313" key="7">
    <source>
        <dbReference type="Proteomes" id="UP000319342"/>
    </source>
</evidence>
<dbReference type="InterPro" id="IPR013740">
    <property type="entry name" value="Redoxin"/>
</dbReference>
<reference evidence="6 7" key="1">
    <citation type="submission" date="2019-02" db="EMBL/GenBank/DDBJ databases">
        <title>Deep-cultivation of Planctomycetes and their phenomic and genomic characterization uncovers novel biology.</title>
        <authorList>
            <person name="Wiegand S."/>
            <person name="Jogler M."/>
            <person name="Boedeker C."/>
            <person name="Pinto D."/>
            <person name="Vollmers J."/>
            <person name="Rivas-Marin E."/>
            <person name="Kohn T."/>
            <person name="Peeters S.H."/>
            <person name="Heuer A."/>
            <person name="Rast P."/>
            <person name="Oberbeckmann S."/>
            <person name="Bunk B."/>
            <person name="Jeske O."/>
            <person name="Meyerdierks A."/>
            <person name="Storesund J.E."/>
            <person name="Kallscheuer N."/>
            <person name="Luecker S."/>
            <person name="Lage O.M."/>
            <person name="Pohl T."/>
            <person name="Merkel B.J."/>
            <person name="Hornburger P."/>
            <person name="Mueller R.-W."/>
            <person name="Bruemmer F."/>
            <person name="Labrenz M."/>
            <person name="Spormann A.M."/>
            <person name="Op den Camp H."/>
            <person name="Overmann J."/>
            <person name="Amann R."/>
            <person name="Jetten M.S.M."/>
            <person name="Mascher T."/>
            <person name="Medema M.H."/>
            <person name="Devos D.P."/>
            <person name="Kaster A.-K."/>
            <person name="Ovreas L."/>
            <person name="Rohde M."/>
            <person name="Galperin M.Y."/>
            <person name="Jogler C."/>
        </authorList>
    </citation>
    <scope>NUCLEOTIDE SEQUENCE [LARGE SCALE GENOMIC DNA]</scope>
    <source>
        <strain evidence="6 7">Pla163</strain>
    </source>
</reference>
<dbReference type="InterPro" id="IPR017937">
    <property type="entry name" value="Thioredoxin_CS"/>
</dbReference>
<dbReference type="Pfam" id="PF08534">
    <property type="entry name" value="Redoxin"/>
    <property type="match status" value="1"/>
</dbReference>